<name>A0A1I1MK82_9GAMM</name>
<evidence type="ECO:0000313" key="3">
    <source>
        <dbReference type="Proteomes" id="UP000198862"/>
    </source>
</evidence>
<dbReference type="RefSeq" id="WP_091984511.1">
    <property type="nucleotide sequence ID" value="NZ_FOLO01000019.1"/>
</dbReference>
<organism evidence="2 3">
    <name type="scientific">Pseudoalteromonas denitrificans DSM 6059</name>
    <dbReference type="NCBI Taxonomy" id="1123010"/>
    <lineage>
        <taxon>Bacteria</taxon>
        <taxon>Pseudomonadati</taxon>
        <taxon>Pseudomonadota</taxon>
        <taxon>Gammaproteobacteria</taxon>
        <taxon>Alteromonadales</taxon>
        <taxon>Pseudoalteromonadaceae</taxon>
        <taxon>Pseudoalteromonas</taxon>
    </lineage>
</organism>
<proteinExistence type="predicted"/>
<dbReference type="STRING" id="1123010.SAMN02745724_02619"/>
<protein>
    <recommendedName>
        <fullName evidence="4">DUF5610 domain-containing protein</fullName>
    </recommendedName>
</protein>
<reference evidence="2 3" key="1">
    <citation type="submission" date="2016-10" db="EMBL/GenBank/DDBJ databases">
        <authorList>
            <person name="de Groot N.N."/>
        </authorList>
    </citation>
    <scope>NUCLEOTIDE SEQUENCE [LARGE SCALE GENOMIC DNA]</scope>
    <source>
        <strain evidence="2 3">DSM 6059</strain>
    </source>
</reference>
<sequence>MSVNQVNGYSQSNDFSNNSVKNQKTTQSQGVGANKNNEDQKAVASAGGDIILSSRSQKLAAITSEFFSGKDLTQLDVNKLVERVYEYGLIDNNQYSKFNAGVSNRPESEQGKSQKLSSFLTDFSKSEAAESLDESLTSSLGNAQYILKNVNRAKEDENFNKILDQTMKEFDKYLTSEEFKQLSESDQQSFNSVSNALNIVDQISPKHLNNKQLNSYLAIAKM</sequence>
<evidence type="ECO:0000256" key="1">
    <source>
        <dbReference type="SAM" id="MobiDB-lite"/>
    </source>
</evidence>
<accession>A0A1I1MK82</accession>
<dbReference type="Proteomes" id="UP000198862">
    <property type="component" value="Unassembled WGS sequence"/>
</dbReference>
<dbReference type="AlphaFoldDB" id="A0A1I1MK82"/>
<evidence type="ECO:0000313" key="2">
    <source>
        <dbReference type="EMBL" id="SFC81940.1"/>
    </source>
</evidence>
<dbReference type="OrthoDB" id="6291332at2"/>
<feature type="region of interest" description="Disordered" evidence="1">
    <location>
        <begin position="1"/>
        <end position="40"/>
    </location>
</feature>
<keyword evidence="3" id="KW-1185">Reference proteome</keyword>
<evidence type="ECO:0008006" key="4">
    <source>
        <dbReference type="Google" id="ProtNLM"/>
    </source>
</evidence>
<gene>
    <name evidence="2" type="ORF">SAMN02745724_02619</name>
</gene>
<feature type="compositionally biased region" description="Polar residues" evidence="1">
    <location>
        <begin position="1"/>
        <end position="35"/>
    </location>
</feature>
<dbReference type="EMBL" id="FOLO01000019">
    <property type="protein sequence ID" value="SFC81940.1"/>
    <property type="molecule type" value="Genomic_DNA"/>
</dbReference>